<proteinExistence type="predicted"/>
<dbReference type="EMBL" id="PJQM01006060">
    <property type="protein sequence ID" value="RCH80326.1"/>
    <property type="molecule type" value="Genomic_DNA"/>
</dbReference>
<dbReference type="SUPFAM" id="SSF47072">
    <property type="entry name" value="Cysteine alpha-hairpin motif"/>
    <property type="match status" value="1"/>
</dbReference>
<comment type="caution">
    <text evidence="1">The sequence shown here is derived from an EMBL/GenBank/DDBJ whole genome shotgun (WGS) entry which is preliminary data.</text>
</comment>
<dbReference type="GO" id="GO:0032981">
    <property type="term" value="P:mitochondrial respiratory chain complex I assembly"/>
    <property type="evidence" value="ECO:0007669"/>
    <property type="project" value="InterPro"/>
</dbReference>
<gene>
    <name evidence="1" type="ORF">CU098_004056</name>
</gene>
<dbReference type="InterPro" id="IPR009069">
    <property type="entry name" value="Cys_alpha_HP_mot_SF"/>
</dbReference>
<evidence type="ECO:0000313" key="2">
    <source>
        <dbReference type="Proteomes" id="UP000253551"/>
    </source>
</evidence>
<reference evidence="1 2" key="1">
    <citation type="journal article" date="2018" name="G3 (Bethesda)">
        <title>Phylogenetic and Phylogenomic Definition of Rhizopus Species.</title>
        <authorList>
            <person name="Gryganskyi A.P."/>
            <person name="Golan J."/>
            <person name="Dolatabadi S."/>
            <person name="Mondo S."/>
            <person name="Robb S."/>
            <person name="Idnurm A."/>
            <person name="Muszewska A."/>
            <person name="Steczkiewicz K."/>
            <person name="Masonjones S."/>
            <person name="Liao H.L."/>
            <person name="Gajdeczka M.T."/>
            <person name="Anike F."/>
            <person name="Vuek A."/>
            <person name="Anishchenko I.M."/>
            <person name="Voigt K."/>
            <person name="de Hoog G.S."/>
            <person name="Smith M.E."/>
            <person name="Heitman J."/>
            <person name="Vilgalys R."/>
            <person name="Stajich J.E."/>
        </authorList>
    </citation>
    <scope>NUCLEOTIDE SEQUENCE [LARGE SCALE GENOMIC DNA]</scope>
    <source>
        <strain evidence="1 2">LSU 92-RS-03</strain>
    </source>
</reference>
<dbReference type="InterPro" id="IPR034595">
    <property type="entry name" value="NDUFAF8"/>
</dbReference>
<dbReference type="OrthoDB" id="3821113at2759"/>
<dbReference type="STRING" id="4846.A0A367IRR4"/>
<organism evidence="1 2">
    <name type="scientific">Rhizopus stolonifer</name>
    <name type="common">Rhizopus nigricans</name>
    <dbReference type="NCBI Taxonomy" id="4846"/>
    <lineage>
        <taxon>Eukaryota</taxon>
        <taxon>Fungi</taxon>
        <taxon>Fungi incertae sedis</taxon>
        <taxon>Mucoromycota</taxon>
        <taxon>Mucoromycotina</taxon>
        <taxon>Mucoromycetes</taxon>
        <taxon>Mucorales</taxon>
        <taxon>Mucorineae</taxon>
        <taxon>Rhizopodaceae</taxon>
        <taxon>Rhizopus</taxon>
    </lineage>
</organism>
<dbReference type="Proteomes" id="UP000253551">
    <property type="component" value="Unassembled WGS sequence"/>
</dbReference>
<keyword evidence="2" id="KW-1185">Reference proteome</keyword>
<dbReference type="AlphaFoldDB" id="A0A367IRR4"/>
<protein>
    <recommendedName>
        <fullName evidence="3">IMS import disulfide relay-system CHCH-CHCH-like Cx9C domain-containing protein</fullName>
    </recommendedName>
</protein>
<sequence length="59" mass="6492">MKTNAGVRSIASGVASCPVQAAAYGKCITSNYKNVTKEMCQVEFQAFKQCVQQAMKKKW</sequence>
<evidence type="ECO:0000313" key="1">
    <source>
        <dbReference type="EMBL" id="RCH80326.1"/>
    </source>
</evidence>
<evidence type="ECO:0008006" key="3">
    <source>
        <dbReference type="Google" id="ProtNLM"/>
    </source>
</evidence>
<dbReference type="PANTHER" id="PTHR34561:SF1">
    <property type="entry name" value="NADH DEHYDROGENASE [UBIQUINONE] 1 ALPHA SUBCOMPLEX ASSEMBLY FACTOR 8"/>
    <property type="match status" value="1"/>
</dbReference>
<name>A0A367IRR4_RHIST</name>
<accession>A0A367IRR4</accession>
<dbReference type="PROSITE" id="PS51808">
    <property type="entry name" value="CHCH"/>
    <property type="match status" value="1"/>
</dbReference>
<dbReference type="GO" id="GO:0005739">
    <property type="term" value="C:mitochondrion"/>
    <property type="evidence" value="ECO:0007669"/>
    <property type="project" value="InterPro"/>
</dbReference>
<dbReference type="PANTHER" id="PTHR34561">
    <property type="entry name" value="NADH DEHYDROGENASE [UBIQUINONE] 1 ALPHA SUBCOMPLEX ASSEMBLY FACTOR 8"/>
    <property type="match status" value="1"/>
</dbReference>